<feature type="compositionally biased region" description="Low complexity" evidence="5">
    <location>
        <begin position="142"/>
        <end position="155"/>
    </location>
</feature>
<dbReference type="GO" id="GO:0005524">
    <property type="term" value="F:ATP binding"/>
    <property type="evidence" value="ECO:0007669"/>
    <property type="project" value="UniProtKB-KW"/>
</dbReference>
<evidence type="ECO:0000313" key="7">
    <source>
        <dbReference type="EMBL" id="OIJ65230.1"/>
    </source>
</evidence>
<evidence type="ECO:0000256" key="5">
    <source>
        <dbReference type="SAM" id="MobiDB-lite"/>
    </source>
</evidence>
<comment type="caution">
    <text evidence="7">The sequence shown here is derived from an EMBL/GenBank/DDBJ whole genome shotgun (WGS) entry which is preliminary data.</text>
</comment>
<keyword evidence="1" id="KW-0808">Transferase</keyword>
<evidence type="ECO:0000313" key="8">
    <source>
        <dbReference type="Proteomes" id="UP000034196"/>
    </source>
</evidence>
<feature type="region of interest" description="Disordered" evidence="5">
    <location>
        <begin position="127"/>
        <end position="155"/>
    </location>
</feature>
<dbReference type="STRING" id="1428628.WN71_024710"/>
<reference evidence="7" key="1">
    <citation type="submission" date="2016-10" db="EMBL/GenBank/DDBJ databases">
        <title>Genome sequence of Streptomyces mangrovisoli MUSC 149.</title>
        <authorList>
            <person name="Lee L.-H."/>
            <person name="Ser H.-L."/>
        </authorList>
    </citation>
    <scope>NUCLEOTIDE SEQUENCE [LARGE SCALE GENOMIC DNA]</scope>
    <source>
        <strain evidence="7">MUSC 149</strain>
    </source>
</reference>
<keyword evidence="2" id="KW-0547">Nucleotide-binding</keyword>
<dbReference type="OrthoDB" id="3787729at2"/>
<dbReference type="Pfam" id="PF18085">
    <property type="entry name" value="Mak_N_cap"/>
    <property type="match status" value="1"/>
</dbReference>
<evidence type="ECO:0000256" key="4">
    <source>
        <dbReference type="ARBA" id="ARBA00022840"/>
    </source>
</evidence>
<keyword evidence="3" id="KW-0418">Kinase</keyword>
<gene>
    <name evidence="7" type="ORF">WN71_024710</name>
</gene>
<dbReference type="RefSeq" id="WP_046584099.1">
    <property type="nucleotide sequence ID" value="NZ_LAVA02000061.1"/>
</dbReference>
<accession>A0A1J4NVN9</accession>
<dbReference type="EMBL" id="LAVA02000061">
    <property type="protein sequence ID" value="OIJ65230.1"/>
    <property type="molecule type" value="Genomic_DNA"/>
</dbReference>
<name>A0A1J4NVN9_9ACTN</name>
<evidence type="ECO:0000256" key="2">
    <source>
        <dbReference type="ARBA" id="ARBA00022741"/>
    </source>
</evidence>
<keyword evidence="8" id="KW-1185">Reference proteome</keyword>
<sequence>MAIIHHTTLSPTKLELLAEWLPGRPWYAGGDRAPELSKAGGFRLDDPDGEVGIEFMVAVDASGALPVSYLVPLTYRGAPLDGAESALVGTMEHGVLGKRWAYDGTHDPVLLAQLHALFAGRAVPQMQSVTDTPDPSVAVESAPGAADAPTGPAAEPRSALHFNRVLEPSAPAPDGALGQVVAGWTLPDGTEQRAVLLALLPTVP</sequence>
<dbReference type="InterPro" id="IPR040999">
    <property type="entry name" value="Mak_N_cap"/>
</dbReference>
<proteinExistence type="predicted"/>
<evidence type="ECO:0000259" key="6">
    <source>
        <dbReference type="Pfam" id="PF18085"/>
    </source>
</evidence>
<dbReference type="Proteomes" id="UP000034196">
    <property type="component" value="Unassembled WGS sequence"/>
</dbReference>
<feature type="domain" description="Maltokinase N-terminal cap" evidence="6">
    <location>
        <begin position="20"/>
        <end position="107"/>
    </location>
</feature>
<evidence type="ECO:0000256" key="1">
    <source>
        <dbReference type="ARBA" id="ARBA00022679"/>
    </source>
</evidence>
<protein>
    <submittedName>
        <fullName evidence="7">1,4-alpha-glucan branching protein</fullName>
    </submittedName>
</protein>
<dbReference type="AlphaFoldDB" id="A0A1J4NVN9"/>
<dbReference type="GO" id="GO:0016301">
    <property type="term" value="F:kinase activity"/>
    <property type="evidence" value="ECO:0007669"/>
    <property type="project" value="UniProtKB-KW"/>
</dbReference>
<keyword evidence="4" id="KW-0067">ATP-binding</keyword>
<organism evidence="7 8">
    <name type="scientific">Streptomyces mangrovisoli</name>
    <dbReference type="NCBI Taxonomy" id="1428628"/>
    <lineage>
        <taxon>Bacteria</taxon>
        <taxon>Bacillati</taxon>
        <taxon>Actinomycetota</taxon>
        <taxon>Actinomycetes</taxon>
        <taxon>Kitasatosporales</taxon>
        <taxon>Streptomycetaceae</taxon>
        <taxon>Streptomyces</taxon>
    </lineage>
</organism>
<evidence type="ECO:0000256" key="3">
    <source>
        <dbReference type="ARBA" id="ARBA00022777"/>
    </source>
</evidence>